<evidence type="ECO:0000256" key="7">
    <source>
        <dbReference type="SAM" id="Coils"/>
    </source>
</evidence>
<feature type="compositionally biased region" description="Acidic residues" evidence="8">
    <location>
        <begin position="615"/>
        <end position="628"/>
    </location>
</feature>
<dbReference type="AlphaFoldDB" id="A0A3B3BNK3"/>
<dbReference type="PROSITE" id="PS51050">
    <property type="entry name" value="ZF_CW"/>
    <property type="match status" value="1"/>
</dbReference>
<organism evidence="10 11">
    <name type="scientific">Oryzias melastigma</name>
    <name type="common">Marine medaka</name>
    <dbReference type="NCBI Taxonomy" id="30732"/>
    <lineage>
        <taxon>Eukaryota</taxon>
        <taxon>Metazoa</taxon>
        <taxon>Chordata</taxon>
        <taxon>Craniata</taxon>
        <taxon>Vertebrata</taxon>
        <taxon>Euteleostomi</taxon>
        <taxon>Actinopterygii</taxon>
        <taxon>Neopterygii</taxon>
        <taxon>Teleostei</taxon>
        <taxon>Neoteleostei</taxon>
        <taxon>Acanthomorphata</taxon>
        <taxon>Ovalentaria</taxon>
        <taxon>Atherinomorphae</taxon>
        <taxon>Beloniformes</taxon>
        <taxon>Adrianichthyidae</taxon>
        <taxon>Oryziinae</taxon>
        <taxon>Oryzias</taxon>
    </lineage>
</organism>
<dbReference type="GeneID" id="112155372"/>
<feature type="region of interest" description="Disordered" evidence="8">
    <location>
        <begin position="674"/>
        <end position="693"/>
    </location>
</feature>
<evidence type="ECO:0000256" key="6">
    <source>
        <dbReference type="ARBA" id="ARBA00023242"/>
    </source>
</evidence>
<feature type="compositionally biased region" description="Polar residues" evidence="8">
    <location>
        <begin position="525"/>
        <end position="558"/>
    </location>
</feature>
<evidence type="ECO:0000256" key="4">
    <source>
        <dbReference type="ARBA" id="ARBA00022833"/>
    </source>
</evidence>
<evidence type="ECO:0000256" key="5">
    <source>
        <dbReference type="ARBA" id="ARBA00023054"/>
    </source>
</evidence>
<keyword evidence="11" id="KW-1185">Reference proteome</keyword>
<evidence type="ECO:0000313" key="10">
    <source>
        <dbReference type="Ensembl" id="ENSOMEP00000006874.1"/>
    </source>
</evidence>
<keyword evidence="2" id="KW-0479">Metal-binding</keyword>
<evidence type="ECO:0000256" key="3">
    <source>
        <dbReference type="ARBA" id="ARBA00022771"/>
    </source>
</evidence>
<protein>
    <submittedName>
        <fullName evidence="10">MORC family CW-type zinc finger 3a</fullName>
    </submittedName>
</protein>
<dbReference type="Gene3D" id="3.30.565.10">
    <property type="entry name" value="Histidine kinase-like ATPase, C-terminal domain"/>
    <property type="match status" value="1"/>
</dbReference>
<dbReference type="InterPro" id="IPR041006">
    <property type="entry name" value="Morc_S5"/>
</dbReference>
<feature type="region of interest" description="Disordered" evidence="8">
    <location>
        <begin position="931"/>
        <end position="950"/>
    </location>
</feature>
<dbReference type="SUPFAM" id="SSF55874">
    <property type="entry name" value="ATPase domain of HSP90 chaperone/DNA topoisomerase II/histidine kinase"/>
    <property type="match status" value="1"/>
</dbReference>
<dbReference type="GO" id="GO:0016887">
    <property type="term" value="F:ATP hydrolysis activity"/>
    <property type="evidence" value="ECO:0007669"/>
    <property type="project" value="InterPro"/>
</dbReference>
<dbReference type="GO" id="GO:0016605">
    <property type="term" value="C:PML body"/>
    <property type="evidence" value="ECO:0007669"/>
    <property type="project" value="TreeGrafter"/>
</dbReference>
<evidence type="ECO:0000313" key="11">
    <source>
        <dbReference type="Proteomes" id="UP000261560"/>
    </source>
</evidence>
<dbReference type="PaxDb" id="30732-ENSOMEP00000006874"/>
<evidence type="ECO:0000256" key="1">
    <source>
        <dbReference type="ARBA" id="ARBA00004123"/>
    </source>
</evidence>
<dbReference type="Pfam" id="PF17942">
    <property type="entry name" value="Morc6_S5"/>
    <property type="match status" value="1"/>
</dbReference>
<dbReference type="RefSeq" id="XP_024142711.1">
    <property type="nucleotide sequence ID" value="XM_024286943.2"/>
</dbReference>
<dbReference type="STRING" id="30732.ENSOMEP00000006874"/>
<evidence type="ECO:0000259" key="9">
    <source>
        <dbReference type="PROSITE" id="PS51050"/>
    </source>
</evidence>
<dbReference type="PANTHER" id="PTHR23336:SF17">
    <property type="entry name" value="MORC FAMILY CW-TYPE ZINC FINGER PROTEIN 3"/>
    <property type="match status" value="1"/>
</dbReference>
<evidence type="ECO:0000256" key="2">
    <source>
        <dbReference type="ARBA" id="ARBA00022723"/>
    </source>
</evidence>
<dbReference type="PANTHER" id="PTHR23336">
    <property type="entry name" value="ZINC FINGER CW-TYPE COILED-COIL DOMAIN PROTEIN 3"/>
    <property type="match status" value="1"/>
</dbReference>
<dbReference type="InterPro" id="IPR036890">
    <property type="entry name" value="HATPase_C_sf"/>
</dbReference>
<keyword evidence="5 7" id="KW-0175">Coiled coil</keyword>
<dbReference type="Pfam" id="PF13589">
    <property type="entry name" value="HATPase_c_3"/>
    <property type="match status" value="1"/>
</dbReference>
<dbReference type="Gene3D" id="3.30.40.100">
    <property type="match status" value="1"/>
</dbReference>
<feature type="region of interest" description="Disordered" evidence="8">
    <location>
        <begin position="705"/>
        <end position="730"/>
    </location>
</feature>
<dbReference type="CTD" id="553447"/>
<feature type="region of interest" description="Disordered" evidence="8">
    <location>
        <begin position="812"/>
        <end position="831"/>
    </location>
</feature>
<dbReference type="GeneTree" id="ENSGT00940000166160"/>
<feature type="domain" description="CW-type" evidence="9">
    <location>
        <begin position="412"/>
        <end position="464"/>
    </location>
</feature>
<dbReference type="Proteomes" id="UP000261560">
    <property type="component" value="Unplaced"/>
</dbReference>
<keyword evidence="4" id="KW-0862">Zinc</keyword>
<dbReference type="OrthoDB" id="757982at2759"/>
<keyword evidence="3" id="KW-0863">Zinc-finger</keyword>
<sequence>MAAQANRGVPLSTLAPKYLHTNSTSHTWPFSAIAELIDNAYDPDVSAKQFWIDKTFIKENLCLTFMDNGNGLDHKTMQKMLSFGYSDKTAVKGHEPIGMYGNGFKSGSMRLGKDAIVFSRSDSGMCIGMLSQTYLEEIGAEQIQIPIVCIEERNLSGFSVKAEHRASLQDILRYSLFQTQGELLAELDAITSSFSEEQTGTRIIIWNLRRTATDAAEFDFEKDRYDIRIPSEVYEAISDPSKMSERTASYIPETVYSLRAYCSILYLKPRMQVVLRGKKVKTVLIAKSLAYTRKDFYKPIFLSKRVPILFGFNTKTKDQYGVMMYHKNRLIKAYERVGCQLKANNMGVGVIGIIECNFLDPTHNKQSFIESDKYRKTMNNLGIKLEDYWKETQYRRKTEDPNSSIPVEDTIKRPDQNWVQCDGCLKWRKLPDGIDCSKLPTEWFCRMNPDPQFRSCKVEEEPEDSDDEQPSYRKTYKLHEREDKMKKEKIQQQIFRQQEQDRFAAITAQNNALKKQQESLRRQLHQMSPSIPTTPRNRSPLLRSSTISQAAVSPSESNGLPVITNVCSLSTNPSALKRPPPSPLTTPKRPRVSLPSRISSASAEIDARSPSVPAEVEDLDDSTDDDVSILESCSTPKPAKPVYDVGKVKKEVKTEESVNSISMLLDCTDDAAVDAPSEQNPAGTGCPTDTASATTQTEILKVKLEKESQSLTEGNKTVNPGAFSSTQSANAQSLKITEFKQEKNSQTEENLQNGETLMEKGGTSHESQSITEVQRQQDELLELLQDTAQERDNFREELQELTVQLQEMQKKLSETSQKAGSNQPCQAEKSEGRDYKALFERAKQKVHDLVKDKQALIAAAERKTNLSAEEKDIDEISLKVGCLVQELDKRNQEMDELRLQLNSLEEEKSSLAAECEELRCKLQQQADSTRGLHFSASHAEKPGGSAEADLNSTSEAMTSLIELRQNVGRLLVSYMPALELDQVNYECNVIDEILEQYLSSLDSN</sequence>
<evidence type="ECO:0000256" key="8">
    <source>
        <dbReference type="SAM" id="MobiDB-lite"/>
    </source>
</evidence>
<proteinExistence type="predicted"/>
<comment type="subcellular location">
    <subcellularLocation>
        <location evidence="1">Nucleus</location>
    </subcellularLocation>
</comment>
<feature type="compositionally biased region" description="Polar residues" evidence="8">
    <location>
        <begin position="709"/>
        <end position="730"/>
    </location>
</feature>
<dbReference type="Ensembl" id="ENSOMET00000005069.1">
    <property type="protein sequence ID" value="ENSOMEP00000006874.1"/>
    <property type="gene ID" value="ENSOMEG00000007987.1"/>
</dbReference>
<dbReference type="GO" id="GO:0008270">
    <property type="term" value="F:zinc ion binding"/>
    <property type="evidence" value="ECO:0007669"/>
    <property type="project" value="UniProtKB-KW"/>
</dbReference>
<feature type="compositionally biased region" description="Polar residues" evidence="8">
    <location>
        <begin position="565"/>
        <end position="574"/>
    </location>
</feature>
<dbReference type="Pfam" id="PF07496">
    <property type="entry name" value="zf-CW"/>
    <property type="match status" value="1"/>
</dbReference>
<dbReference type="InterPro" id="IPR045261">
    <property type="entry name" value="MORC_ATPase"/>
</dbReference>
<name>A0A3B3BNK3_ORYME</name>
<dbReference type="KEGG" id="oml:112155372"/>
<feature type="compositionally biased region" description="Polar residues" evidence="8">
    <location>
        <begin position="677"/>
        <end position="693"/>
    </location>
</feature>
<feature type="coiled-coil region" evidence="7">
    <location>
        <begin position="887"/>
        <end position="921"/>
    </location>
</feature>
<feature type="region of interest" description="Disordered" evidence="8">
    <location>
        <begin position="514"/>
        <end position="634"/>
    </location>
</feature>
<reference evidence="10" key="2">
    <citation type="submission" date="2025-09" db="UniProtKB">
        <authorList>
            <consortium name="Ensembl"/>
        </authorList>
    </citation>
    <scope>IDENTIFICATION</scope>
</reference>
<reference evidence="10" key="1">
    <citation type="submission" date="2025-08" db="UniProtKB">
        <authorList>
            <consortium name="Ensembl"/>
        </authorList>
    </citation>
    <scope>IDENTIFICATION</scope>
</reference>
<dbReference type="InterPro" id="IPR011124">
    <property type="entry name" value="Znf_CW"/>
</dbReference>
<accession>A0A3B3BNK3</accession>
<feature type="compositionally biased region" description="Polar residues" evidence="8">
    <location>
        <begin position="814"/>
        <end position="825"/>
    </location>
</feature>
<keyword evidence="6" id="KW-0539">Nucleus</keyword>